<dbReference type="PROSITE" id="PS50090">
    <property type="entry name" value="MYB_LIKE"/>
    <property type="match status" value="1"/>
</dbReference>
<dbReference type="OMA" id="ANARHMS"/>
<dbReference type="Gramene" id="PRQ26802">
    <property type="protein sequence ID" value="PRQ26802"/>
    <property type="gene ID" value="RchiOBHm_Chr6g0298551"/>
</dbReference>
<feature type="compositionally biased region" description="Basic and acidic residues" evidence="1">
    <location>
        <begin position="211"/>
        <end position="238"/>
    </location>
</feature>
<proteinExistence type="predicted"/>
<dbReference type="PANTHER" id="PTHR45125">
    <property type="entry name" value="F21J9.4-RELATED"/>
    <property type="match status" value="1"/>
</dbReference>
<feature type="region of interest" description="Disordered" evidence="1">
    <location>
        <begin position="162"/>
        <end position="238"/>
    </location>
</feature>
<dbReference type="AlphaFoldDB" id="A0A2P6PY02"/>
<feature type="domain" description="Myb-like" evidence="2">
    <location>
        <begin position="3"/>
        <end position="73"/>
    </location>
</feature>
<evidence type="ECO:0000313" key="4">
    <source>
        <dbReference type="Proteomes" id="UP000238479"/>
    </source>
</evidence>
<dbReference type="STRING" id="74649.A0A2P6PY02"/>
<reference evidence="3 4" key="1">
    <citation type="journal article" date="2018" name="Nat. Genet.">
        <title>The Rosa genome provides new insights in the design of modern roses.</title>
        <authorList>
            <person name="Bendahmane M."/>
        </authorList>
    </citation>
    <scope>NUCLEOTIDE SEQUENCE [LARGE SCALE GENOMIC DNA]</scope>
    <source>
        <strain evidence="4">cv. Old Blush</strain>
    </source>
</reference>
<feature type="compositionally biased region" description="Low complexity" evidence="1">
    <location>
        <begin position="162"/>
        <end position="176"/>
    </location>
</feature>
<sequence length="272" mass="31989">MASSSKRSVNWSPLEDEALTVAFVKVSQNSVNGTSQSEDGLWIQVQQKFMEIQNTILVQRTWESCKSRWQKHIFPQMNKWHSCIKRAERTNQSGGNLEDQKRQAEEYFRDDNRGKNFNFLNCYKLAKECNWATFQDTPQVIYNTPTSQQNSSFELDDDVEPIITSSTHSPPTTSPTENPRPIGRNAARRRLAKRKEAESNVGEEMVAHLNQLREDLQKSKEERARRDRLKEERRERDREEAILAMQTINFTPLSKEYYDGKKREIMEKIRRR</sequence>
<gene>
    <name evidence="3" type="ORF">RchiOBHm_Chr6g0298551</name>
</gene>
<dbReference type="EMBL" id="PDCK01000044">
    <property type="protein sequence ID" value="PRQ26802.1"/>
    <property type="molecule type" value="Genomic_DNA"/>
</dbReference>
<evidence type="ECO:0000256" key="1">
    <source>
        <dbReference type="SAM" id="MobiDB-lite"/>
    </source>
</evidence>
<dbReference type="Proteomes" id="UP000238479">
    <property type="component" value="Chromosome 6"/>
</dbReference>
<evidence type="ECO:0000313" key="3">
    <source>
        <dbReference type="EMBL" id="PRQ26802.1"/>
    </source>
</evidence>
<dbReference type="Pfam" id="PF14303">
    <property type="entry name" value="NAM-associated"/>
    <property type="match status" value="1"/>
</dbReference>
<dbReference type="InterPro" id="IPR001005">
    <property type="entry name" value="SANT/Myb"/>
</dbReference>
<dbReference type="PANTHER" id="PTHR45125:SF3">
    <property type="entry name" value="NO-APICAL-MERISTEM-ASSOCIATED CARBOXY-TERMINAL DOMAIN PROTEIN"/>
    <property type="match status" value="1"/>
</dbReference>
<name>A0A2P6PY02_ROSCH</name>
<dbReference type="InterPro" id="IPR029466">
    <property type="entry name" value="NAM-associated_C"/>
</dbReference>
<evidence type="ECO:0000259" key="2">
    <source>
        <dbReference type="PROSITE" id="PS50090"/>
    </source>
</evidence>
<organism evidence="3 4">
    <name type="scientific">Rosa chinensis</name>
    <name type="common">China rose</name>
    <dbReference type="NCBI Taxonomy" id="74649"/>
    <lineage>
        <taxon>Eukaryota</taxon>
        <taxon>Viridiplantae</taxon>
        <taxon>Streptophyta</taxon>
        <taxon>Embryophyta</taxon>
        <taxon>Tracheophyta</taxon>
        <taxon>Spermatophyta</taxon>
        <taxon>Magnoliopsida</taxon>
        <taxon>eudicotyledons</taxon>
        <taxon>Gunneridae</taxon>
        <taxon>Pentapetalae</taxon>
        <taxon>rosids</taxon>
        <taxon>fabids</taxon>
        <taxon>Rosales</taxon>
        <taxon>Rosaceae</taxon>
        <taxon>Rosoideae</taxon>
        <taxon>Rosoideae incertae sedis</taxon>
        <taxon>Rosa</taxon>
    </lineage>
</organism>
<keyword evidence="4" id="KW-1185">Reference proteome</keyword>
<dbReference type="Gene3D" id="1.10.10.60">
    <property type="entry name" value="Homeodomain-like"/>
    <property type="match status" value="1"/>
</dbReference>
<accession>A0A2P6PY02</accession>
<protein>
    <submittedName>
        <fullName evidence="3">Putative transcription factor MYB-HB-like family</fullName>
    </submittedName>
</protein>
<comment type="caution">
    <text evidence="3">The sequence shown here is derived from an EMBL/GenBank/DDBJ whole genome shotgun (WGS) entry which is preliminary data.</text>
</comment>